<protein>
    <submittedName>
        <fullName evidence="1">Uncharacterized protein</fullName>
    </submittedName>
</protein>
<keyword evidence="2" id="KW-1185">Reference proteome</keyword>
<gene>
    <name evidence="1" type="ORF">SAMN04488000_117138</name>
</gene>
<dbReference type="Proteomes" id="UP000199503">
    <property type="component" value="Unassembled WGS sequence"/>
</dbReference>
<proteinExistence type="predicted"/>
<dbReference type="RefSeq" id="WP_089922793.1">
    <property type="nucleotide sequence ID" value="NZ_FOFV01000017.1"/>
</dbReference>
<evidence type="ECO:0000313" key="1">
    <source>
        <dbReference type="EMBL" id="SES18090.1"/>
    </source>
</evidence>
<name>A0A1H9V8B6_9PSEU</name>
<accession>A0A1H9V8B6</accession>
<evidence type="ECO:0000313" key="2">
    <source>
        <dbReference type="Proteomes" id="UP000199503"/>
    </source>
</evidence>
<organism evidence="1 2">
    <name type="scientific">Lentzea albida</name>
    <dbReference type="NCBI Taxonomy" id="65499"/>
    <lineage>
        <taxon>Bacteria</taxon>
        <taxon>Bacillati</taxon>
        <taxon>Actinomycetota</taxon>
        <taxon>Actinomycetes</taxon>
        <taxon>Pseudonocardiales</taxon>
        <taxon>Pseudonocardiaceae</taxon>
        <taxon>Lentzea</taxon>
    </lineage>
</organism>
<dbReference type="AlphaFoldDB" id="A0A1H9V8B6"/>
<reference evidence="2" key="1">
    <citation type="submission" date="2016-10" db="EMBL/GenBank/DDBJ databases">
        <authorList>
            <person name="Varghese N."/>
            <person name="Submissions S."/>
        </authorList>
    </citation>
    <scope>NUCLEOTIDE SEQUENCE [LARGE SCALE GENOMIC DNA]</scope>
    <source>
        <strain evidence="2">DSM 44437</strain>
    </source>
</reference>
<sequence>MVVTSASGFGDRDAEAEVGFPLFDADLRLRATVLERRLDLAAEPNTERLAHRYGLAAARLL</sequence>
<dbReference type="EMBL" id="FOFV01000017">
    <property type="protein sequence ID" value="SES18090.1"/>
    <property type="molecule type" value="Genomic_DNA"/>
</dbReference>